<accession>A0A139ABY9</accession>
<evidence type="ECO:0000313" key="3">
    <source>
        <dbReference type="Proteomes" id="UP000070544"/>
    </source>
</evidence>
<evidence type="ECO:0000313" key="2">
    <source>
        <dbReference type="EMBL" id="KXS14248.1"/>
    </source>
</evidence>
<protein>
    <submittedName>
        <fullName evidence="2">Uncharacterized protein</fullName>
    </submittedName>
</protein>
<dbReference type="Proteomes" id="UP000070544">
    <property type="component" value="Unassembled WGS sequence"/>
</dbReference>
<name>A0A139ABY9_GONPJ</name>
<feature type="compositionally biased region" description="Polar residues" evidence="1">
    <location>
        <begin position="1"/>
        <end position="11"/>
    </location>
</feature>
<gene>
    <name evidence="2" type="ORF">M427DRAFT_352363</name>
</gene>
<feature type="compositionally biased region" description="Basic and acidic residues" evidence="1">
    <location>
        <begin position="15"/>
        <end position="31"/>
    </location>
</feature>
<dbReference type="AlphaFoldDB" id="A0A139ABY9"/>
<dbReference type="EMBL" id="KQ965770">
    <property type="protein sequence ID" value="KXS14248.1"/>
    <property type="molecule type" value="Genomic_DNA"/>
</dbReference>
<proteinExistence type="predicted"/>
<keyword evidence="3" id="KW-1185">Reference proteome</keyword>
<evidence type="ECO:0000256" key="1">
    <source>
        <dbReference type="SAM" id="MobiDB-lite"/>
    </source>
</evidence>
<organism evidence="2 3">
    <name type="scientific">Gonapodya prolifera (strain JEL478)</name>
    <name type="common">Monoblepharis prolifera</name>
    <dbReference type="NCBI Taxonomy" id="1344416"/>
    <lineage>
        <taxon>Eukaryota</taxon>
        <taxon>Fungi</taxon>
        <taxon>Fungi incertae sedis</taxon>
        <taxon>Chytridiomycota</taxon>
        <taxon>Chytridiomycota incertae sedis</taxon>
        <taxon>Monoblepharidomycetes</taxon>
        <taxon>Monoblepharidales</taxon>
        <taxon>Gonapodyaceae</taxon>
        <taxon>Gonapodya</taxon>
    </lineage>
</organism>
<sequence length="161" mass="18105">MRRTSAQATHYHSNGNEHSHDDDHEHGHAETDSQPSCNCVTAREKAAQFAQEIPYWNQHQLAAELFHALQCGTSCRYTVLEPVKDFGDTLKDEKSYNARSFRHHVLGFLASTPVVDELVRSIAIGPKMIPCVRTSNKAMCSGIGRHIRFRTNAAAWSRALF</sequence>
<reference evidence="2 3" key="1">
    <citation type="journal article" date="2015" name="Genome Biol. Evol.">
        <title>Phylogenomic analyses indicate that early fungi evolved digesting cell walls of algal ancestors of land plants.</title>
        <authorList>
            <person name="Chang Y."/>
            <person name="Wang S."/>
            <person name="Sekimoto S."/>
            <person name="Aerts A.L."/>
            <person name="Choi C."/>
            <person name="Clum A."/>
            <person name="LaButti K.M."/>
            <person name="Lindquist E.A."/>
            <person name="Yee Ngan C."/>
            <person name="Ohm R.A."/>
            <person name="Salamov A.A."/>
            <person name="Grigoriev I.V."/>
            <person name="Spatafora J.W."/>
            <person name="Berbee M.L."/>
        </authorList>
    </citation>
    <scope>NUCLEOTIDE SEQUENCE [LARGE SCALE GENOMIC DNA]</scope>
    <source>
        <strain evidence="2 3">JEL478</strain>
    </source>
</reference>
<feature type="region of interest" description="Disordered" evidence="1">
    <location>
        <begin position="1"/>
        <end position="36"/>
    </location>
</feature>